<evidence type="ECO:0000313" key="8">
    <source>
        <dbReference type="EMBL" id="KAF9736838.1"/>
    </source>
</evidence>
<feature type="domain" description="Auxiliary Activity family 9 catalytic" evidence="7">
    <location>
        <begin position="22"/>
        <end position="259"/>
    </location>
</feature>
<dbReference type="Pfam" id="PF03443">
    <property type="entry name" value="AA9"/>
    <property type="match status" value="1"/>
</dbReference>
<dbReference type="PANTHER" id="PTHR33353">
    <property type="entry name" value="PUTATIVE (AFU_ORTHOLOGUE AFUA_1G12560)-RELATED"/>
    <property type="match status" value="1"/>
</dbReference>
<dbReference type="OrthoDB" id="4849160at2759"/>
<name>A0A9P6KRH0_9PLEO</name>
<comment type="caution">
    <text evidence="8">The sequence shown here is derived from an EMBL/GenBank/DDBJ whole genome shotgun (WGS) entry which is preliminary data.</text>
</comment>
<evidence type="ECO:0000256" key="4">
    <source>
        <dbReference type="ARBA" id="ARBA00023157"/>
    </source>
</evidence>
<dbReference type="CDD" id="cd21175">
    <property type="entry name" value="LPMO_AA9"/>
    <property type="match status" value="1"/>
</dbReference>
<dbReference type="InterPro" id="IPR005103">
    <property type="entry name" value="AA9_LPMO"/>
</dbReference>
<dbReference type="AlphaFoldDB" id="A0A9P6KRH0"/>
<gene>
    <name evidence="8" type="ORF">PMIN01_04617</name>
</gene>
<feature type="signal peptide" evidence="6">
    <location>
        <begin position="1"/>
        <end position="21"/>
    </location>
</feature>
<keyword evidence="6" id="KW-0732">Signal</keyword>
<dbReference type="PANTHER" id="PTHR33353:SF34">
    <property type="entry name" value="ENDO-BETA-1,4-GLUCANASE D"/>
    <property type="match status" value="1"/>
</dbReference>
<reference evidence="8" key="1">
    <citation type="journal article" date="2020" name="Mol. Plant Microbe Interact.">
        <title>Genome Sequence of the Biocontrol Agent Coniothyrium minitans strain Conio (IMI 134523).</title>
        <authorList>
            <person name="Patel D."/>
            <person name="Shittu T.A."/>
            <person name="Baroncelli R."/>
            <person name="Muthumeenakshi S."/>
            <person name="Osborne T.H."/>
            <person name="Janganan T.K."/>
            <person name="Sreenivasaprasad S."/>
        </authorList>
    </citation>
    <scope>NUCLEOTIDE SEQUENCE</scope>
    <source>
        <strain evidence="8">Conio</strain>
    </source>
</reference>
<feature type="compositionally biased region" description="Basic and acidic residues" evidence="5">
    <location>
        <begin position="441"/>
        <end position="456"/>
    </location>
</feature>
<sequence>MSKIANTAVVFAAAFISQAAAHTYVKEFEAGGKTYPGFYAADKSGGDDSSPAWRTNQGWGFQPVFGDKINDPDIIAHVDAEPSPFTAPVDAGSDVKFTWQHDGECGGEEVGWDCSHHGWTATWLAPCNGDCKDVQKENLSFFKIHQSGLIDYPAGSRYAEGGVKEQTGYWGTDTIFYDNANTQTVTIPKDLPSGNYVLRTEVASVHNNGAVSERQFWPQALNIAIQNGNDNAKIPTGIKATEIYSSSDKQLTFDLYQHDAGETFDAPGPALAPCAVGSGSGSGSSSAADEAPSSTAAPAVPVESSYAAQPTTAAESSAAAAQPSPAESYAAHPTPESESEPEASTPTSGHVVLVTATATQHAYVTATGAAPAASSAAGYGTPAAPAATPAPEGEGEGEYQEGGDEEDGESDEEDRDYEDDDSEEQSNDGEAEASTGSHGWGEGKGHWRSHPREFVA</sequence>
<evidence type="ECO:0000313" key="9">
    <source>
        <dbReference type="Proteomes" id="UP000756921"/>
    </source>
</evidence>
<feature type="chain" id="PRO_5040409981" evidence="6">
    <location>
        <begin position="22"/>
        <end position="456"/>
    </location>
</feature>
<feature type="region of interest" description="Disordered" evidence="5">
    <location>
        <begin position="275"/>
        <end position="348"/>
    </location>
</feature>
<keyword evidence="3" id="KW-0964">Secreted</keyword>
<evidence type="ECO:0000256" key="1">
    <source>
        <dbReference type="ARBA" id="ARBA00001973"/>
    </source>
</evidence>
<feature type="compositionally biased region" description="Acidic residues" evidence="5">
    <location>
        <begin position="393"/>
        <end position="431"/>
    </location>
</feature>
<dbReference type="EMBL" id="WJXW01000004">
    <property type="protein sequence ID" value="KAF9736838.1"/>
    <property type="molecule type" value="Genomic_DNA"/>
</dbReference>
<evidence type="ECO:0000256" key="3">
    <source>
        <dbReference type="ARBA" id="ARBA00022525"/>
    </source>
</evidence>
<evidence type="ECO:0000256" key="5">
    <source>
        <dbReference type="SAM" id="MobiDB-lite"/>
    </source>
</evidence>
<evidence type="ECO:0000259" key="7">
    <source>
        <dbReference type="Pfam" id="PF03443"/>
    </source>
</evidence>
<organism evidence="8 9">
    <name type="scientific">Paraphaeosphaeria minitans</name>
    <dbReference type="NCBI Taxonomy" id="565426"/>
    <lineage>
        <taxon>Eukaryota</taxon>
        <taxon>Fungi</taxon>
        <taxon>Dikarya</taxon>
        <taxon>Ascomycota</taxon>
        <taxon>Pezizomycotina</taxon>
        <taxon>Dothideomycetes</taxon>
        <taxon>Pleosporomycetidae</taxon>
        <taxon>Pleosporales</taxon>
        <taxon>Massarineae</taxon>
        <taxon>Didymosphaeriaceae</taxon>
        <taxon>Paraphaeosphaeria</taxon>
    </lineage>
</organism>
<accession>A0A9P6KRH0</accession>
<feature type="compositionally biased region" description="Low complexity" evidence="5">
    <location>
        <begin position="373"/>
        <end position="392"/>
    </location>
</feature>
<evidence type="ECO:0000256" key="6">
    <source>
        <dbReference type="SAM" id="SignalP"/>
    </source>
</evidence>
<keyword evidence="9" id="KW-1185">Reference proteome</keyword>
<dbReference type="GO" id="GO:0005576">
    <property type="term" value="C:extracellular region"/>
    <property type="evidence" value="ECO:0007669"/>
    <property type="project" value="UniProtKB-SubCell"/>
</dbReference>
<dbReference type="InterPro" id="IPR049892">
    <property type="entry name" value="AA9"/>
</dbReference>
<protein>
    <submittedName>
        <fullName evidence="8">Endoglucanase-4-like protein 2</fullName>
    </submittedName>
</protein>
<comment type="cofactor">
    <cofactor evidence="1">
        <name>Cu(2+)</name>
        <dbReference type="ChEBI" id="CHEBI:29036"/>
    </cofactor>
</comment>
<feature type="region of interest" description="Disordered" evidence="5">
    <location>
        <begin position="373"/>
        <end position="456"/>
    </location>
</feature>
<evidence type="ECO:0000256" key="2">
    <source>
        <dbReference type="ARBA" id="ARBA00004613"/>
    </source>
</evidence>
<comment type="subcellular location">
    <subcellularLocation>
        <location evidence="2">Secreted</location>
    </subcellularLocation>
</comment>
<proteinExistence type="predicted"/>
<dbReference type="Proteomes" id="UP000756921">
    <property type="component" value="Unassembled WGS sequence"/>
</dbReference>
<dbReference type="Gene3D" id="2.70.50.70">
    <property type="match status" value="1"/>
</dbReference>
<keyword evidence="4" id="KW-1015">Disulfide bond</keyword>